<evidence type="ECO:0000256" key="6">
    <source>
        <dbReference type="ARBA" id="ARBA00023004"/>
    </source>
</evidence>
<keyword evidence="17" id="KW-1185">Reference proteome</keyword>
<dbReference type="KEGG" id="bsan:CHH28_10835"/>
<evidence type="ECO:0000259" key="14">
    <source>
        <dbReference type="Pfam" id="PF00593"/>
    </source>
</evidence>
<evidence type="ECO:0000256" key="13">
    <source>
        <dbReference type="SAM" id="MobiDB-lite"/>
    </source>
</evidence>
<dbReference type="InterPro" id="IPR000531">
    <property type="entry name" value="Beta-barrel_TonB"/>
</dbReference>
<dbReference type="InterPro" id="IPR037066">
    <property type="entry name" value="Plug_dom_sf"/>
</dbReference>
<protein>
    <recommendedName>
        <fullName evidence="18">TonB-dependent receptor</fullName>
    </recommendedName>
</protein>
<dbReference type="Gene3D" id="2.170.130.10">
    <property type="entry name" value="TonB-dependent receptor, plug domain"/>
    <property type="match status" value="1"/>
</dbReference>
<dbReference type="EMBL" id="CP022530">
    <property type="protein sequence ID" value="ASP39145.1"/>
    <property type="molecule type" value="Genomic_DNA"/>
</dbReference>
<keyword evidence="3 11" id="KW-1134">Transmembrane beta strand</keyword>
<evidence type="ECO:0000313" key="16">
    <source>
        <dbReference type="EMBL" id="ASP39145.1"/>
    </source>
</evidence>
<dbReference type="Pfam" id="PF00593">
    <property type="entry name" value="TonB_dep_Rec_b-barrel"/>
    <property type="match status" value="1"/>
</dbReference>
<feature type="compositionally biased region" description="Polar residues" evidence="13">
    <location>
        <begin position="337"/>
        <end position="347"/>
    </location>
</feature>
<dbReference type="OrthoDB" id="127311at2"/>
<evidence type="ECO:0000259" key="15">
    <source>
        <dbReference type="Pfam" id="PF07715"/>
    </source>
</evidence>
<dbReference type="InterPro" id="IPR036942">
    <property type="entry name" value="Beta-barrel_TonB_sf"/>
</dbReference>
<evidence type="ECO:0000256" key="9">
    <source>
        <dbReference type="ARBA" id="ARBA00023136"/>
    </source>
</evidence>
<keyword evidence="5 11" id="KW-0812">Transmembrane</keyword>
<reference evidence="16 17" key="1">
    <citation type="submission" date="2017-07" db="EMBL/GenBank/DDBJ databases">
        <title>Annotated genome sequence of Bacterioplanes sanyensis isolated from Red Sea.</title>
        <authorList>
            <person name="Rehman Z.U."/>
        </authorList>
    </citation>
    <scope>NUCLEOTIDE SEQUENCE [LARGE SCALE GENOMIC DNA]</scope>
    <source>
        <strain evidence="16 17">NV9</strain>
    </source>
</reference>
<dbReference type="Proteomes" id="UP000202440">
    <property type="component" value="Chromosome"/>
</dbReference>
<dbReference type="InterPro" id="IPR039426">
    <property type="entry name" value="TonB-dep_rcpt-like"/>
</dbReference>
<keyword evidence="7" id="KW-0406">Ion transport</keyword>
<keyword evidence="9 11" id="KW-0472">Membrane</keyword>
<dbReference type="GO" id="GO:0009279">
    <property type="term" value="C:cell outer membrane"/>
    <property type="evidence" value="ECO:0007669"/>
    <property type="project" value="UniProtKB-SubCell"/>
</dbReference>
<keyword evidence="6" id="KW-0408">Iron</keyword>
<evidence type="ECO:0000256" key="8">
    <source>
        <dbReference type="ARBA" id="ARBA00023077"/>
    </source>
</evidence>
<comment type="similarity">
    <text evidence="11 12">Belongs to the TonB-dependent receptor family.</text>
</comment>
<keyword evidence="2 11" id="KW-0813">Transport</keyword>
<feature type="domain" description="TonB-dependent receptor-like beta-barrel" evidence="14">
    <location>
        <begin position="292"/>
        <end position="772"/>
    </location>
</feature>
<evidence type="ECO:0000256" key="10">
    <source>
        <dbReference type="ARBA" id="ARBA00023237"/>
    </source>
</evidence>
<keyword evidence="4" id="KW-0410">Iron transport</keyword>
<evidence type="ECO:0000256" key="2">
    <source>
        <dbReference type="ARBA" id="ARBA00022448"/>
    </source>
</evidence>
<evidence type="ECO:0000313" key="17">
    <source>
        <dbReference type="Proteomes" id="UP000202440"/>
    </source>
</evidence>
<dbReference type="PANTHER" id="PTHR32552:SF81">
    <property type="entry name" value="TONB-DEPENDENT OUTER MEMBRANE RECEPTOR"/>
    <property type="match status" value="1"/>
</dbReference>
<keyword evidence="10 11" id="KW-0998">Cell outer membrane</keyword>
<feature type="compositionally biased region" description="Basic and acidic residues" evidence="13">
    <location>
        <begin position="324"/>
        <end position="333"/>
    </location>
</feature>
<dbReference type="PANTHER" id="PTHR32552">
    <property type="entry name" value="FERRICHROME IRON RECEPTOR-RELATED"/>
    <property type="match status" value="1"/>
</dbReference>
<name>A0A222FJC2_9GAMM</name>
<comment type="subcellular location">
    <subcellularLocation>
        <location evidence="1 11">Cell outer membrane</location>
        <topology evidence="1 11">Multi-pass membrane protein</topology>
    </subcellularLocation>
</comment>
<evidence type="ECO:0000256" key="5">
    <source>
        <dbReference type="ARBA" id="ARBA00022692"/>
    </source>
</evidence>
<evidence type="ECO:0000256" key="12">
    <source>
        <dbReference type="RuleBase" id="RU003357"/>
    </source>
</evidence>
<dbReference type="InterPro" id="IPR012910">
    <property type="entry name" value="Plug_dom"/>
</dbReference>
<proteinExistence type="inferred from homology"/>
<feature type="region of interest" description="Disordered" evidence="13">
    <location>
        <begin position="321"/>
        <end position="350"/>
    </location>
</feature>
<organism evidence="16 17">
    <name type="scientific">Bacterioplanes sanyensis</name>
    <dbReference type="NCBI Taxonomy" id="1249553"/>
    <lineage>
        <taxon>Bacteria</taxon>
        <taxon>Pseudomonadati</taxon>
        <taxon>Pseudomonadota</taxon>
        <taxon>Gammaproteobacteria</taxon>
        <taxon>Oceanospirillales</taxon>
        <taxon>Oceanospirillaceae</taxon>
        <taxon>Bacterioplanes</taxon>
    </lineage>
</organism>
<dbReference type="GO" id="GO:0006826">
    <property type="term" value="P:iron ion transport"/>
    <property type="evidence" value="ECO:0007669"/>
    <property type="project" value="UniProtKB-KW"/>
</dbReference>
<dbReference type="SUPFAM" id="SSF56935">
    <property type="entry name" value="Porins"/>
    <property type="match status" value="1"/>
</dbReference>
<evidence type="ECO:0000256" key="7">
    <source>
        <dbReference type="ARBA" id="ARBA00023065"/>
    </source>
</evidence>
<dbReference type="AlphaFoldDB" id="A0A222FJC2"/>
<evidence type="ECO:0000256" key="11">
    <source>
        <dbReference type="PROSITE-ProRule" id="PRU01360"/>
    </source>
</evidence>
<dbReference type="Gene3D" id="2.40.170.20">
    <property type="entry name" value="TonB-dependent receptor, beta-barrel domain"/>
    <property type="match status" value="1"/>
</dbReference>
<evidence type="ECO:0008006" key="18">
    <source>
        <dbReference type="Google" id="ProtNLM"/>
    </source>
</evidence>
<sequence length="816" mass="89908">MRLNPSPKIDSLIFWGRDMTFSYTPLALAIMTMGAQSAIANDQDLETVVVTGGKIERNLQQTTSGVSVLDDQMLESNNTYNLNDALVLTPNASNNGRGGFSIRGINAEGGPTSDTSTADTAGVVMDGAYFDADILEMGIGLWDINNLEVYKGPQSTSQGKNALAGTIVVKTNDPVFYHEGSVRLGFGSDNTQISSIMLNRALSDQWALRIAADRVYTDGQIENEFTGDDDEAHDEHINGRIKLLYQPSSRFSALLTVGQDKSDQGDDRACGANNSREGVFNCDEFKAFRDVDGQLTNRFNYQTLKLQAELAPQWQLTSVTSNSWRDRSERQDADNMAPSNSGYTGANNLGIRDESEEDKSLNQELRLSFDSEQLRSSFGYYYSQSEEKRGYDFLLANPLDTYLPGFYQATSAAPFPPYANGVSDTVLETQYTDRGTVREATNHALFAELDYYLTPDTTLLLGARLERETNKNSADVSAVNVNQDNMIALGARANPLFSAIKAGADAGDPASQAQWALISSYMALGGVNPDDLQADSLNKVLNVLAAAGNNTSEKENINNVFLPKLGIRHQFTDDLSAGYVLSRGYRSGGVSLNPINPQMSTVEYDPEFVTNHELSLRSQWLNKQLTANANIYYMKWKDQQVQVIGSNIYDRYITNAGSSTLKGLELDINYRANNGFSVFANAGLAKTRYDDFVTGNADYSGNRFQYAPEKTAAAGVGYDEGIGYRAFVTQTYTGDVYLDNDNRNQLPAYSLTNLRVGYAATDWKVEAYVNNLFDRRAKTYAYDYSAYTPAPSFVLYGDYVHWVPARSAGVVAQYDF</sequence>
<feature type="domain" description="TonB-dependent receptor plug" evidence="15">
    <location>
        <begin position="59"/>
        <end position="166"/>
    </location>
</feature>
<accession>A0A222FJC2</accession>
<dbReference type="Pfam" id="PF07715">
    <property type="entry name" value="Plug"/>
    <property type="match status" value="1"/>
</dbReference>
<dbReference type="PROSITE" id="PS52016">
    <property type="entry name" value="TONB_DEPENDENT_REC_3"/>
    <property type="match status" value="1"/>
</dbReference>
<evidence type="ECO:0000256" key="3">
    <source>
        <dbReference type="ARBA" id="ARBA00022452"/>
    </source>
</evidence>
<gene>
    <name evidence="16" type="ORF">CHH28_10835</name>
</gene>
<keyword evidence="8 12" id="KW-0798">TonB box</keyword>
<evidence type="ECO:0000256" key="1">
    <source>
        <dbReference type="ARBA" id="ARBA00004571"/>
    </source>
</evidence>
<evidence type="ECO:0000256" key="4">
    <source>
        <dbReference type="ARBA" id="ARBA00022496"/>
    </source>
</evidence>